<evidence type="ECO:0000313" key="2">
    <source>
        <dbReference type="EMBL" id="MFC4666227.1"/>
    </source>
</evidence>
<reference evidence="3" key="1">
    <citation type="journal article" date="2019" name="Int. J. Syst. Evol. Microbiol.">
        <title>The Global Catalogue of Microorganisms (GCM) 10K type strain sequencing project: providing services to taxonomists for standard genome sequencing and annotation.</title>
        <authorList>
            <consortium name="The Broad Institute Genomics Platform"/>
            <consortium name="The Broad Institute Genome Sequencing Center for Infectious Disease"/>
            <person name="Wu L."/>
            <person name="Ma J."/>
        </authorList>
    </citation>
    <scope>NUCLEOTIDE SEQUENCE [LARGE SCALE GENOMIC DNA]</scope>
    <source>
        <strain evidence="3">CGMCC 4.7357</strain>
    </source>
</reference>
<proteinExistence type="predicted"/>
<gene>
    <name evidence="2" type="ORF">ACFO3G_06400</name>
</gene>
<accession>A0ABV9K891</accession>
<comment type="caution">
    <text evidence="2">The sequence shown here is derived from an EMBL/GenBank/DDBJ whole genome shotgun (WGS) entry which is preliminary data.</text>
</comment>
<keyword evidence="3" id="KW-1185">Reference proteome</keyword>
<dbReference type="RefSeq" id="WP_380079087.1">
    <property type="nucleotide sequence ID" value="NZ_JBHSGO010000184.1"/>
</dbReference>
<dbReference type="Proteomes" id="UP001596020">
    <property type="component" value="Unassembled WGS sequence"/>
</dbReference>
<feature type="domain" description="SIS" evidence="1">
    <location>
        <begin position="39"/>
        <end position="183"/>
    </location>
</feature>
<sequence length="206" mass="22413">MDTKTKKNYTVEEILKYESDAILRIPKTNEYDKAVGLIVEYVHKRGGRLITSGMGKAGQIAANIATTFCSTGTPSYFLHPSEAQHGDLGIIRQGDIMLLVSNSGKTREVLELVDLVHGLVENIPLILITGNSSGDLAKVVDVCLSTGNPDEVCPLGLTPTTSTTMMTVIGDLLVVRTMQEINFDYPDYAKRHHGGYLGSKSRDLSK</sequence>
<protein>
    <submittedName>
        <fullName evidence="2">SIS domain-containing protein</fullName>
    </submittedName>
</protein>
<dbReference type="PANTHER" id="PTHR38418:SF2">
    <property type="entry name" value="SUGAR ISOMERASE, KPSF_GUTQ (AFU_ORTHOLOGUE AFUA_6G08860)"/>
    <property type="match status" value="1"/>
</dbReference>
<dbReference type="EMBL" id="JBHSGO010000184">
    <property type="protein sequence ID" value="MFC4666227.1"/>
    <property type="molecule type" value="Genomic_DNA"/>
</dbReference>
<evidence type="ECO:0000259" key="1">
    <source>
        <dbReference type="PROSITE" id="PS51464"/>
    </source>
</evidence>
<evidence type="ECO:0000313" key="3">
    <source>
        <dbReference type="Proteomes" id="UP001596020"/>
    </source>
</evidence>
<organism evidence="2 3">
    <name type="scientific">Falsiporphyromonas endometrii</name>
    <dbReference type="NCBI Taxonomy" id="1387297"/>
    <lineage>
        <taxon>Bacteria</taxon>
        <taxon>Pseudomonadati</taxon>
        <taxon>Bacteroidota</taxon>
        <taxon>Bacteroidia</taxon>
        <taxon>Bacteroidales</taxon>
        <taxon>Porphyromonadaceae</taxon>
        <taxon>Falsiporphyromonas</taxon>
    </lineage>
</organism>
<name>A0ABV9K891_9PORP</name>
<dbReference type="InterPro" id="IPR001347">
    <property type="entry name" value="SIS_dom"/>
</dbReference>
<dbReference type="InterPro" id="IPR046348">
    <property type="entry name" value="SIS_dom_sf"/>
</dbReference>
<dbReference type="Gene3D" id="3.40.50.10490">
    <property type="entry name" value="Glucose-6-phosphate isomerase like protein, domain 1"/>
    <property type="match status" value="1"/>
</dbReference>
<dbReference type="CDD" id="cd05014">
    <property type="entry name" value="SIS_Kpsf"/>
    <property type="match status" value="1"/>
</dbReference>
<dbReference type="PROSITE" id="PS51464">
    <property type="entry name" value="SIS"/>
    <property type="match status" value="1"/>
</dbReference>
<dbReference type="SUPFAM" id="SSF53697">
    <property type="entry name" value="SIS domain"/>
    <property type="match status" value="1"/>
</dbReference>
<dbReference type="PANTHER" id="PTHR38418">
    <property type="entry name" value="SUGAR ISOMERASE, KPSF/GUTQ (AFU_ORTHOLOGUE AFUA_6G08860)"/>
    <property type="match status" value="1"/>
</dbReference>
<dbReference type="InterPro" id="IPR035474">
    <property type="entry name" value="SIS_Kpsf"/>
</dbReference>
<dbReference type="Pfam" id="PF01380">
    <property type="entry name" value="SIS"/>
    <property type="match status" value="1"/>
</dbReference>